<reference evidence="6 7" key="1">
    <citation type="journal article" date="2021" name="Sci. Rep.">
        <title>Genome sequencing of the multicellular alga Astrephomene provides insights into convergent evolution of germ-soma differentiation.</title>
        <authorList>
            <person name="Yamashita S."/>
            <person name="Yamamoto K."/>
            <person name="Matsuzaki R."/>
            <person name="Suzuki S."/>
            <person name="Yamaguchi H."/>
            <person name="Hirooka S."/>
            <person name="Minakuchi Y."/>
            <person name="Miyagishima S."/>
            <person name="Kawachi M."/>
            <person name="Toyoda A."/>
            <person name="Nozaki H."/>
        </authorList>
    </citation>
    <scope>NUCLEOTIDE SEQUENCE [LARGE SCALE GENOMIC DNA]</scope>
    <source>
        <strain evidence="6 7">NIES-4017</strain>
    </source>
</reference>
<feature type="compositionally biased region" description="Polar residues" evidence="5">
    <location>
        <begin position="63"/>
        <end position="80"/>
    </location>
</feature>
<gene>
    <name evidence="6" type="ORF">Agub_g3102</name>
</gene>
<keyword evidence="1" id="KW-0677">Repeat</keyword>
<evidence type="ECO:0000256" key="4">
    <source>
        <dbReference type="SAM" id="Coils"/>
    </source>
</evidence>
<keyword evidence="2 3" id="KW-0040">ANK repeat</keyword>
<dbReference type="PANTHER" id="PTHR24188">
    <property type="entry name" value="ANKYRIN REPEAT PROTEIN"/>
    <property type="match status" value="1"/>
</dbReference>
<feature type="region of interest" description="Disordered" evidence="5">
    <location>
        <begin position="48"/>
        <end position="84"/>
    </location>
</feature>
<proteinExistence type="predicted"/>
<feature type="repeat" description="ANK" evidence="3">
    <location>
        <begin position="297"/>
        <end position="321"/>
    </location>
</feature>
<evidence type="ECO:0000313" key="7">
    <source>
        <dbReference type="Proteomes" id="UP001054857"/>
    </source>
</evidence>
<dbReference type="AlphaFoldDB" id="A0AAD3DLT0"/>
<dbReference type="Gene3D" id="1.25.40.20">
    <property type="entry name" value="Ankyrin repeat-containing domain"/>
    <property type="match status" value="2"/>
</dbReference>
<dbReference type="InterPro" id="IPR036770">
    <property type="entry name" value="Ankyrin_rpt-contain_sf"/>
</dbReference>
<comment type="caution">
    <text evidence="6">The sequence shown here is derived from an EMBL/GenBank/DDBJ whole genome shotgun (WGS) entry which is preliminary data.</text>
</comment>
<sequence>MESTLQKLFGAAGAPATICDVANVKPAQGQEPDRPDGAEVSRVAPQQKVDVHGSELPLGQGGASLSSRRCSESGDTTEYESSAPRLEEGACAGLRETVEALERLNEQQAKDLDKYAKLLEKHKRLQEACECRKDLAPNLKDKEDKELKLAREEAKKANEKLLQEASRLSRMDLVRQALRDPAVNVNAKNSKGFTPLYLAAERGFVDVVKRLLIAGADVTIGNGPDNFTALCRASQLGLAEIVDLLLSHEPKTQLEMPPDQAMQEKNSPLHLASLNGRLQVVQKLLAAKAPPGSTNKEKNTPLHLACSEGHFDVAKVLIEVGRAPIDDTNNKGRTPLHLACIKGCRLTVKLLLDNKADPTKRDSTGLRKSTGKTPLNLATEGRHTAVIGLLQQHLN</sequence>
<dbReference type="InterPro" id="IPR002110">
    <property type="entry name" value="Ankyrin_rpt"/>
</dbReference>
<organism evidence="6 7">
    <name type="scientific">Astrephomene gubernaculifera</name>
    <dbReference type="NCBI Taxonomy" id="47775"/>
    <lineage>
        <taxon>Eukaryota</taxon>
        <taxon>Viridiplantae</taxon>
        <taxon>Chlorophyta</taxon>
        <taxon>core chlorophytes</taxon>
        <taxon>Chlorophyceae</taxon>
        <taxon>CS clade</taxon>
        <taxon>Chlamydomonadales</taxon>
        <taxon>Astrephomenaceae</taxon>
        <taxon>Astrephomene</taxon>
    </lineage>
</organism>
<evidence type="ECO:0000256" key="5">
    <source>
        <dbReference type="SAM" id="MobiDB-lite"/>
    </source>
</evidence>
<dbReference type="Pfam" id="PF12796">
    <property type="entry name" value="Ank_2"/>
    <property type="match status" value="2"/>
</dbReference>
<evidence type="ECO:0000256" key="1">
    <source>
        <dbReference type="ARBA" id="ARBA00022737"/>
    </source>
</evidence>
<feature type="repeat" description="ANK" evidence="3">
    <location>
        <begin position="264"/>
        <end position="296"/>
    </location>
</feature>
<keyword evidence="7" id="KW-1185">Reference proteome</keyword>
<accession>A0AAD3DLT0</accession>
<keyword evidence="4" id="KW-0175">Coiled coil</keyword>
<dbReference type="PROSITE" id="PS50297">
    <property type="entry name" value="ANK_REP_REGION"/>
    <property type="match status" value="4"/>
</dbReference>
<dbReference type="SUPFAM" id="SSF48403">
    <property type="entry name" value="Ankyrin repeat"/>
    <property type="match status" value="1"/>
</dbReference>
<dbReference type="PROSITE" id="PS50088">
    <property type="entry name" value="ANK_REPEAT"/>
    <property type="match status" value="4"/>
</dbReference>
<feature type="repeat" description="ANK" evidence="3">
    <location>
        <begin position="191"/>
        <end position="223"/>
    </location>
</feature>
<dbReference type="PANTHER" id="PTHR24188:SF29">
    <property type="entry name" value="GH09064P"/>
    <property type="match status" value="1"/>
</dbReference>
<evidence type="ECO:0000313" key="6">
    <source>
        <dbReference type="EMBL" id="GFR42211.1"/>
    </source>
</evidence>
<evidence type="ECO:0000256" key="3">
    <source>
        <dbReference type="PROSITE-ProRule" id="PRU00023"/>
    </source>
</evidence>
<feature type="region of interest" description="Disordered" evidence="5">
    <location>
        <begin position="356"/>
        <end position="375"/>
    </location>
</feature>
<feature type="repeat" description="ANK" evidence="3">
    <location>
        <begin position="331"/>
        <end position="363"/>
    </location>
</feature>
<name>A0AAD3DLT0_9CHLO</name>
<protein>
    <submittedName>
        <fullName evidence="6">Uncharacterized protein</fullName>
    </submittedName>
</protein>
<evidence type="ECO:0000256" key="2">
    <source>
        <dbReference type="ARBA" id="ARBA00023043"/>
    </source>
</evidence>
<dbReference type="Proteomes" id="UP001054857">
    <property type="component" value="Unassembled WGS sequence"/>
</dbReference>
<dbReference type="SMART" id="SM00248">
    <property type="entry name" value="ANK"/>
    <property type="match status" value="5"/>
</dbReference>
<dbReference type="EMBL" id="BMAR01000003">
    <property type="protein sequence ID" value="GFR42211.1"/>
    <property type="molecule type" value="Genomic_DNA"/>
</dbReference>
<feature type="coiled-coil region" evidence="4">
    <location>
        <begin position="91"/>
        <end position="171"/>
    </location>
</feature>
<feature type="compositionally biased region" description="Basic and acidic residues" evidence="5">
    <location>
        <begin position="356"/>
        <end position="365"/>
    </location>
</feature>